<evidence type="ECO:0000313" key="5">
    <source>
        <dbReference type="EMBL" id="SNZ07532.1"/>
    </source>
</evidence>
<dbReference type="PRINTS" id="PR00032">
    <property type="entry name" value="HTHARAC"/>
</dbReference>
<evidence type="ECO:0000313" key="6">
    <source>
        <dbReference type="Proteomes" id="UP000219439"/>
    </source>
</evidence>
<dbReference type="PROSITE" id="PS00041">
    <property type="entry name" value="HTH_ARAC_FAMILY_1"/>
    <property type="match status" value="1"/>
</dbReference>
<dbReference type="Pfam" id="PF12833">
    <property type="entry name" value="HTH_18"/>
    <property type="match status" value="1"/>
</dbReference>
<dbReference type="InterPro" id="IPR018060">
    <property type="entry name" value="HTH_AraC"/>
</dbReference>
<dbReference type="RefSeq" id="WP_280176165.1">
    <property type="nucleotide sequence ID" value="NZ_OBEL01000001.1"/>
</dbReference>
<dbReference type="PANTHER" id="PTHR43280:SF2">
    <property type="entry name" value="HTH-TYPE TRANSCRIPTIONAL REGULATOR EXSA"/>
    <property type="match status" value="1"/>
</dbReference>
<dbReference type="Proteomes" id="UP000219439">
    <property type="component" value="Unassembled WGS sequence"/>
</dbReference>
<evidence type="ECO:0000259" key="4">
    <source>
        <dbReference type="PROSITE" id="PS01124"/>
    </source>
</evidence>
<dbReference type="GO" id="GO:0043565">
    <property type="term" value="F:sequence-specific DNA binding"/>
    <property type="evidence" value="ECO:0007669"/>
    <property type="project" value="InterPro"/>
</dbReference>
<protein>
    <submittedName>
        <fullName evidence="5">Transcriptional regulator, AraC family with amidase-like domain</fullName>
    </submittedName>
</protein>
<dbReference type="InterPro" id="IPR020449">
    <property type="entry name" value="Tscrpt_reg_AraC-type_HTH"/>
</dbReference>
<evidence type="ECO:0000256" key="1">
    <source>
        <dbReference type="ARBA" id="ARBA00023015"/>
    </source>
</evidence>
<dbReference type="CDD" id="cd03136">
    <property type="entry name" value="GATase1_AraC_ArgR_like"/>
    <property type="match status" value="1"/>
</dbReference>
<dbReference type="InterPro" id="IPR018062">
    <property type="entry name" value="HTH_AraC-typ_CS"/>
</dbReference>
<dbReference type="PROSITE" id="PS01124">
    <property type="entry name" value="HTH_ARAC_FAMILY_2"/>
    <property type="match status" value="1"/>
</dbReference>
<accession>A0A285NDG7</accession>
<dbReference type="SUPFAM" id="SSF46689">
    <property type="entry name" value="Homeodomain-like"/>
    <property type="match status" value="2"/>
</dbReference>
<evidence type="ECO:0000256" key="2">
    <source>
        <dbReference type="ARBA" id="ARBA00023125"/>
    </source>
</evidence>
<keyword evidence="2" id="KW-0238">DNA-binding</keyword>
<gene>
    <name evidence="5" type="ORF">SAMN06265368_1060</name>
</gene>
<dbReference type="Pfam" id="PF01965">
    <property type="entry name" value="DJ-1_PfpI"/>
    <property type="match status" value="1"/>
</dbReference>
<dbReference type="GO" id="GO:0003700">
    <property type="term" value="F:DNA-binding transcription factor activity"/>
    <property type="evidence" value="ECO:0007669"/>
    <property type="project" value="InterPro"/>
</dbReference>
<keyword evidence="1" id="KW-0805">Transcription regulation</keyword>
<name>A0A285NDG7_9HYPH</name>
<feature type="domain" description="HTH araC/xylS-type" evidence="4">
    <location>
        <begin position="220"/>
        <end position="318"/>
    </location>
</feature>
<sequence>MQVSDSTIKKVGFLLIEGYALMSLSSAVEPLRAANLLSDNLLYEMRFISPDGGETSSSIMSMFKTEAINQTDLDFDLMFVVAGGNPLLFDDKETFSYLRKLAANGLKLGGISGGSALLVKAGVMQDRRFTIHWQHYEAILESYPIALMERSLYVIDRDRFTCAGGISPLDMMFAIIASHHGSEFAHKISDWFIHTSIRTHDAPQRVGLDQQYNIQNPTLLSAIDLMISHIADPLDLKQIAHLVNISPRQLQRLFEQKGGKSFSGFYRDIRLEKAKELLTQSPVSISDIAIATGFTNFSHFSRVYKDYFGKPPSEERTPSDIPVITTTN</sequence>
<dbReference type="AlphaFoldDB" id="A0A285NDG7"/>
<evidence type="ECO:0000256" key="3">
    <source>
        <dbReference type="ARBA" id="ARBA00023163"/>
    </source>
</evidence>
<dbReference type="SMART" id="SM00342">
    <property type="entry name" value="HTH_ARAC"/>
    <property type="match status" value="1"/>
</dbReference>
<dbReference type="InterPro" id="IPR009057">
    <property type="entry name" value="Homeodomain-like_sf"/>
</dbReference>
<dbReference type="Gene3D" id="1.10.10.60">
    <property type="entry name" value="Homeodomain-like"/>
    <property type="match status" value="1"/>
</dbReference>
<dbReference type="EMBL" id="OBEL01000001">
    <property type="protein sequence ID" value="SNZ07532.1"/>
    <property type="molecule type" value="Genomic_DNA"/>
</dbReference>
<keyword evidence="3" id="KW-0804">Transcription</keyword>
<dbReference type="SUPFAM" id="SSF52317">
    <property type="entry name" value="Class I glutamine amidotransferase-like"/>
    <property type="match status" value="1"/>
</dbReference>
<organism evidence="5 6">
    <name type="scientific">Cohaesibacter gelatinilyticus</name>
    <dbReference type="NCBI Taxonomy" id="372072"/>
    <lineage>
        <taxon>Bacteria</taxon>
        <taxon>Pseudomonadati</taxon>
        <taxon>Pseudomonadota</taxon>
        <taxon>Alphaproteobacteria</taxon>
        <taxon>Hyphomicrobiales</taxon>
        <taxon>Cohaesibacteraceae</taxon>
    </lineage>
</organism>
<dbReference type="Gene3D" id="3.40.50.880">
    <property type="match status" value="1"/>
</dbReference>
<dbReference type="InterPro" id="IPR002818">
    <property type="entry name" value="DJ-1/PfpI"/>
</dbReference>
<dbReference type="PANTHER" id="PTHR43280">
    <property type="entry name" value="ARAC-FAMILY TRANSCRIPTIONAL REGULATOR"/>
    <property type="match status" value="1"/>
</dbReference>
<proteinExistence type="predicted"/>
<keyword evidence="6" id="KW-1185">Reference proteome</keyword>
<dbReference type="InterPro" id="IPR029062">
    <property type="entry name" value="Class_I_gatase-like"/>
</dbReference>
<reference evidence="5 6" key="1">
    <citation type="submission" date="2017-09" db="EMBL/GenBank/DDBJ databases">
        <authorList>
            <person name="Ehlers B."/>
            <person name="Leendertz F.H."/>
        </authorList>
    </citation>
    <scope>NUCLEOTIDE SEQUENCE [LARGE SCALE GENOMIC DNA]</scope>
    <source>
        <strain evidence="5 6">DSM 18289</strain>
    </source>
</reference>